<dbReference type="SUPFAM" id="SSF55781">
    <property type="entry name" value="GAF domain-like"/>
    <property type="match status" value="3"/>
</dbReference>
<dbReference type="SMART" id="SM00382">
    <property type="entry name" value="AAA"/>
    <property type="match status" value="1"/>
</dbReference>
<keyword evidence="5" id="KW-0804">Transcription</keyword>
<dbReference type="Gene3D" id="1.10.8.60">
    <property type="match status" value="1"/>
</dbReference>
<keyword evidence="3" id="KW-0805">Transcription regulation</keyword>
<keyword evidence="4" id="KW-0238">DNA-binding</keyword>
<evidence type="ECO:0000256" key="1">
    <source>
        <dbReference type="ARBA" id="ARBA00022741"/>
    </source>
</evidence>
<evidence type="ECO:0000256" key="5">
    <source>
        <dbReference type="ARBA" id="ARBA00023163"/>
    </source>
</evidence>
<dbReference type="Gene3D" id="3.40.50.300">
    <property type="entry name" value="P-loop containing nucleotide triphosphate hydrolases"/>
    <property type="match status" value="1"/>
</dbReference>
<evidence type="ECO:0000256" key="2">
    <source>
        <dbReference type="ARBA" id="ARBA00022840"/>
    </source>
</evidence>
<dbReference type="SUPFAM" id="SSF52540">
    <property type="entry name" value="P-loop containing nucleoside triphosphate hydrolases"/>
    <property type="match status" value="1"/>
</dbReference>
<dbReference type="PROSITE" id="PS00688">
    <property type="entry name" value="SIGMA54_INTERACT_3"/>
    <property type="match status" value="1"/>
</dbReference>
<dbReference type="InterPro" id="IPR003018">
    <property type="entry name" value="GAF"/>
</dbReference>
<gene>
    <name evidence="8" type="ORF">RT717_06755</name>
</gene>
<dbReference type="PROSITE" id="PS50045">
    <property type="entry name" value="SIGMA54_INTERACT_4"/>
    <property type="match status" value="1"/>
</dbReference>
<reference evidence="8 9" key="1">
    <citation type="journal article" date="2023" name="Microbiol. Resour. Announc.">
        <title>Complete Genome Sequence of Imperialibacter roseus strain P4T.</title>
        <authorList>
            <person name="Tizabi D.R."/>
            <person name="Bachvaroff T."/>
            <person name="Hill R.T."/>
        </authorList>
    </citation>
    <scope>NUCLEOTIDE SEQUENCE [LARGE SCALE GENOMIC DNA]</scope>
    <source>
        <strain evidence="8 9">P4T</strain>
    </source>
</reference>
<keyword evidence="2" id="KW-0067">ATP-binding</keyword>
<keyword evidence="9" id="KW-1185">Reference proteome</keyword>
<name>A0ABZ0IUR2_9BACT</name>
<evidence type="ECO:0000313" key="8">
    <source>
        <dbReference type="EMBL" id="WOK08336.1"/>
    </source>
</evidence>
<dbReference type="InterPro" id="IPR025662">
    <property type="entry name" value="Sigma_54_int_dom_ATP-bd_1"/>
</dbReference>
<dbReference type="Pfam" id="PF00158">
    <property type="entry name" value="Sigma54_activat"/>
    <property type="match status" value="1"/>
</dbReference>
<dbReference type="InterPro" id="IPR002078">
    <property type="entry name" value="Sigma_54_int"/>
</dbReference>
<dbReference type="Gene3D" id="3.30.450.40">
    <property type="match status" value="4"/>
</dbReference>
<dbReference type="Gene3D" id="1.10.10.60">
    <property type="entry name" value="Homeodomain-like"/>
    <property type="match status" value="1"/>
</dbReference>
<dbReference type="InterPro" id="IPR025944">
    <property type="entry name" value="Sigma_54_int_dom_CS"/>
</dbReference>
<dbReference type="EMBL" id="CP136051">
    <property type="protein sequence ID" value="WOK08336.1"/>
    <property type="molecule type" value="Genomic_DNA"/>
</dbReference>
<dbReference type="InterPro" id="IPR009057">
    <property type="entry name" value="Homeodomain-like_sf"/>
</dbReference>
<evidence type="ECO:0000259" key="7">
    <source>
        <dbReference type="PROSITE" id="PS50045"/>
    </source>
</evidence>
<dbReference type="PANTHER" id="PTHR32071:SF123">
    <property type="entry name" value="DNA-BINDING TRANSCRIPTIONAL ACTIVATOR HYFR-RELATED"/>
    <property type="match status" value="1"/>
</dbReference>
<dbReference type="PROSITE" id="PS00675">
    <property type="entry name" value="SIGMA54_INTERACT_1"/>
    <property type="match status" value="1"/>
</dbReference>
<evidence type="ECO:0000256" key="4">
    <source>
        <dbReference type="ARBA" id="ARBA00023125"/>
    </source>
</evidence>
<dbReference type="Pfam" id="PF25601">
    <property type="entry name" value="AAA_lid_14"/>
    <property type="match status" value="1"/>
</dbReference>
<dbReference type="SMART" id="SM00065">
    <property type="entry name" value="GAF"/>
    <property type="match status" value="2"/>
</dbReference>
<evidence type="ECO:0000313" key="9">
    <source>
        <dbReference type="Proteomes" id="UP001302349"/>
    </source>
</evidence>
<sequence length="1069" mass="119189">MEPSKTLKGQKITKLSPADQPGNEKVPGTQGASFERERKILLDIGNDLTKVREKNDLITLFSSGIKGLFHFTHTIVTLVEPERGTYTPFLLNSEVSPIRDHPTYPSLIVDHFPLDEPFIKAVMASEGPISFLMEDIMDVPGSPVFLKINYERGIREILMTPLRSKGQVIGFLHLYSDDTVSFTGEFKRIIEGVAPQISAAVSNIIKNEEIKRSDLVNQVLLTLSNDIVSVRNRKDLLQVINVGLKQLIDFSHSMMTVLDKSGETYMAFLTDPESKPKAFAKYIEAISKPYPVEDGIYDEAMRAGKPVVLSLKQIDMDSAPLWLKLNYTAGAREMLIKALPGEDAQRHSLILFSDKLNGFDDTSVSIVERVSSQLSTAASNILANEEIINKESEKSFLLDFSHAIAAVRSKDDLVVAVRQALSKVSAIKGYAVRAINNDMSTTSTYIHDGGSALENDPDLIAIKASKFPIEDGMQNRVLDSPIPLFFNVNSEIAKGRKIKYLDFWKKMGFQQMVGITLQTGSKKIGIFWLAIEDINIALLQGIAAQISIAMANIFANDEILLKSTEQSFLLGFSSDIASVRTKSELEVAIHSVLKNMLNTRLAMIRLIDEDGIHLSPFMYDKSIFANVIKEFEELADNRITLEEEFTARVLSSQDPVVFNVEKELAERPDQPYVLHWKKVGYKNTYGAPLRVGNKDLGTLWLLGDDISQRLLKGICAQVSIAIDNILSHKELLGYKQMLEVENDQLKEQIKTIYNFSEIIGQGEAMQKVYHLMSLVAESNSTVLLLGETGTGKELIARAIHNASPRKDKLMIKINCAALPANLIESELFGHEKGAFTGATERRAGKFELAHNSTLFLDEIGEMPLELQVKLLRAIQEREIEIVGGATTIKVDVRIIAATNRDLAEEVKAGNFRSDLYYRLNVFPISLPPLRDRLDDIEPLTNYFVARFSKNTGKKIRSVAPRVMQALRSYSWPGNVRELEHLIERSILLASEEVLKEVHIPQTSPDAKIELGAYSDKTLEEVERDYIIGVMKRCSGKISGSGGAAEILAMPATTLHSKFKKLGINKRDYL</sequence>
<keyword evidence="1" id="KW-0547">Nucleotide-binding</keyword>
<organism evidence="8 9">
    <name type="scientific">Imperialibacter roseus</name>
    <dbReference type="NCBI Taxonomy" id="1324217"/>
    <lineage>
        <taxon>Bacteria</taxon>
        <taxon>Pseudomonadati</taxon>
        <taxon>Bacteroidota</taxon>
        <taxon>Cytophagia</taxon>
        <taxon>Cytophagales</taxon>
        <taxon>Flammeovirgaceae</taxon>
        <taxon>Imperialibacter</taxon>
    </lineage>
</organism>
<dbReference type="SUPFAM" id="SSF46689">
    <property type="entry name" value="Homeodomain-like"/>
    <property type="match status" value="1"/>
</dbReference>
<evidence type="ECO:0000256" key="3">
    <source>
        <dbReference type="ARBA" id="ARBA00023015"/>
    </source>
</evidence>
<dbReference type="Proteomes" id="UP001302349">
    <property type="component" value="Chromosome"/>
</dbReference>
<dbReference type="InterPro" id="IPR058031">
    <property type="entry name" value="AAA_lid_NorR"/>
</dbReference>
<dbReference type="PANTHER" id="PTHR32071">
    <property type="entry name" value="TRANSCRIPTIONAL REGULATORY PROTEIN"/>
    <property type="match status" value="1"/>
</dbReference>
<dbReference type="InterPro" id="IPR029016">
    <property type="entry name" value="GAF-like_dom_sf"/>
</dbReference>
<dbReference type="InterPro" id="IPR027417">
    <property type="entry name" value="P-loop_NTPase"/>
</dbReference>
<proteinExistence type="predicted"/>
<feature type="region of interest" description="Disordered" evidence="6">
    <location>
        <begin position="1"/>
        <end position="32"/>
    </location>
</feature>
<dbReference type="CDD" id="cd00009">
    <property type="entry name" value="AAA"/>
    <property type="match status" value="1"/>
</dbReference>
<dbReference type="RefSeq" id="WP_317490978.1">
    <property type="nucleotide sequence ID" value="NZ_CP136051.1"/>
</dbReference>
<evidence type="ECO:0000256" key="6">
    <source>
        <dbReference type="SAM" id="MobiDB-lite"/>
    </source>
</evidence>
<accession>A0ABZ0IUR2</accession>
<protein>
    <submittedName>
        <fullName evidence="8">Sigma 54-interacting transcriptional regulator</fullName>
    </submittedName>
</protein>
<feature type="domain" description="Sigma-54 factor interaction" evidence="7">
    <location>
        <begin position="758"/>
        <end position="987"/>
    </location>
</feature>
<dbReference type="InterPro" id="IPR003593">
    <property type="entry name" value="AAA+_ATPase"/>
</dbReference>